<accession>A0A2Z6NLF8</accession>
<organism evidence="1 2">
    <name type="scientific">Trifolium subterraneum</name>
    <name type="common">Subterranean clover</name>
    <dbReference type="NCBI Taxonomy" id="3900"/>
    <lineage>
        <taxon>Eukaryota</taxon>
        <taxon>Viridiplantae</taxon>
        <taxon>Streptophyta</taxon>
        <taxon>Embryophyta</taxon>
        <taxon>Tracheophyta</taxon>
        <taxon>Spermatophyta</taxon>
        <taxon>Magnoliopsida</taxon>
        <taxon>eudicotyledons</taxon>
        <taxon>Gunneridae</taxon>
        <taxon>Pentapetalae</taxon>
        <taxon>rosids</taxon>
        <taxon>fabids</taxon>
        <taxon>Fabales</taxon>
        <taxon>Fabaceae</taxon>
        <taxon>Papilionoideae</taxon>
        <taxon>50 kb inversion clade</taxon>
        <taxon>NPAAA clade</taxon>
        <taxon>Hologalegina</taxon>
        <taxon>IRL clade</taxon>
        <taxon>Trifolieae</taxon>
        <taxon>Trifolium</taxon>
    </lineage>
</organism>
<dbReference type="EMBL" id="DF973665">
    <property type="protein sequence ID" value="GAU37320.1"/>
    <property type="molecule type" value="Genomic_DNA"/>
</dbReference>
<dbReference type="InterPro" id="IPR044974">
    <property type="entry name" value="Disease_R_plants"/>
</dbReference>
<dbReference type="Gene3D" id="3.80.10.10">
    <property type="entry name" value="Ribonuclease Inhibitor"/>
    <property type="match status" value="1"/>
</dbReference>
<gene>
    <name evidence="1" type="ORF">TSUD_354770</name>
</gene>
<dbReference type="PANTHER" id="PTHR11017:SF560">
    <property type="entry name" value="RESISTANCE PROTEIN (TIR-NBS-LRR CLASS), PUTATIVE-RELATED"/>
    <property type="match status" value="1"/>
</dbReference>
<dbReference type="GO" id="GO:0006952">
    <property type="term" value="P:defense response"/>
    <property type="evidence" value="ECO:0007669"/>
    <property type="project" value="InterPro"/>
</dbReference>
<dbReference type="PANTHER" id="PTHR11017">
    <property type="entry name" value="LEUCINE-RICH REPEAT-CONTAINING PROTEIN"/>
    <property type="match status" value="1"/>
</dbReference>
<dbReference type="AlphaFoldDB" id="A0A2Z6NLF8"/>
<evidence type="ECO:0000313" key="2">
    <source>
        <dbReference type="Proteomes" id="UP000242715"/>
    </source>
</evidence>
<dbReference type="Proteomes" id="UP000242715">
    <property type="component" value="Unassembled WGS sequence"/>
</dbReference>
<evidence type="ECO:0000313" key="1">
    <source>
        <dbReference type="EMBL" id="GAU37320.1"/>
    </source>
</evidence>
<sequence>MHDCSLQGTNTVKGLVLKSQSNSNVSFKADSFRKMKKLRLLQLDHVDLTGDYVHLSQKLRWLHWQGFTGDCIPDEFYQKKLVVFDLKHSNVKQFRSETKV</sequence>
<dbReference type="OrthoDB" id="1435558at2759"/>
<dbReference type="InterPro" id="IPR032675">
    <property type="entry name" value="LRR_dom_sf"/>
</dbReference>
<reference evidence="2" key="1">
    <citation type="journal article" date="2017" name="Front. Plant Sci.">
        <title>Climate Clever Clovers: New Paradigm to Reduce the Environmental Footprint of Ruminants by Breeding Low Methanogenic Forages Utilizing Haplotype Variation.</title>
        <authorList>
            <person name="Kaur P."/>
            <person name="Appels R."/>
            <person name="Bayer P.E."/>
            <person name="Keeble-Gagnere G."/>
            <person name="Wang J."/>
            <person name="Hirakawa H."/>
            <person name="Shirasawa K."/>
            <person name="Vercoe P."/>
            <person name="Stefanova K."/>
            <person name="Durmic Z."/>
            <person name="Nichols P."/>
            <person name="Revell C."/>
            <person name="Isobe S.N."/>
            <person name="Edwards D."/>
            <person name="Erskine W."/>
        </authorList>
    </citation>
    <scope>NUCLEOTIDE SEQUENCE [LARGE SCALE GENOMIC DNA]</scope>
    <source>
        <strain evidence="2">cv. Daliak</strain>
    </source>
</reference>
<proteinExistence type="predicted"/>
<name>A0A2Z6NLF8_TRISU</name>
<dbReference type="SUPFAM" id="SSF52058">
    <property type="entry name" value="L domain-like"/>
    <property type="match status" value="1"/>
</dbReference>
<keyword evidence="2" id="KW-1185">Reference proteome</keyword>
<protein>
    <submittedName>
        <fullName evidence="1">Uncharacterized protein</fullName>
    </submittedName>
</protein>